<sequence>MENFEFSLSALKSLVPESEKSCSTSELGRLLSRPIWTSQDRQYILGALAQLLLDKEYTSLIGRQLRPLLLDLLQRNADAIKAGNQINHDLHERHCVAMSKLIGSHPDVLPFALRYFQVSSPVFQRLFLESSDSSTIRYGRRRMKLRDLMEAAYRFLQHEPSLLRELWDWSVCLPLLRSHDTAVRWYTANCLAVVTSMNDEHRLTFLKKILSPDEIIYFKLKLLEEVHAQNIEKSLVLANPDITLWHRRKSLPHKQDQIVSEDLCSSVVAVCGVVLPKQQLKPKDEESISHLILVESTCKNLQRLAMAVSFQNAVLLEGPIGCGKTALVEYLAAVTGRVRPPDILKVQLGDQTDSKTLLGMYRCTDIPGEFVWQPGTLTQAVTSGQWILLEDIDYAPLDVISVLIPLLENGELLIPGWGDCIKVAPGFQFFATRRLLSSSTGWYRQQNAYATLLDKYWVKIQLDNMTKAELKEVLVKRYPSLKVTSDRLLEIYIQLTGDKHQRQNGDTVGREQAADTMLEQIKEEKAPTLEGRGLSLRDLLKWCNRIVHNFDSSSPDTALNVFQEALDCFTAMLPKQGSRLKMAEAIGSKLNISKEKTEYYCLLYKPAITIGELEVTVGRVEVLRKQTETLLIQREKQTFAATRPSSLLLEQLALCINRGEPVLLVGETGTGKTSAVQYLAKVTGHRLRVVNMNQQSDTADLLGGYKPVDHRLIWLPLREGFEELFIQTFSQKQNAKFLGHIQTCYRHKRWHVLLKLMQHIHKVAIGKERQTSHMGSLLKEKWEAFGLRLNHAQQQMKMTENALVFAFVEGTLTQAVKKGEWILLDEINLAAAETLECLSGLLEGCCGSLVLLDRGDTEPLMRHPDFRLFACMNPATDVGKKNLPPGIRNRFTELYVEELENEGDLQILIMDYLRGLNVNKNTSQGIISFYLSIRKEASTKLVDGTGNRPHYSLRTLCRALRYAASNPCKSIQRSLYEGFCLGFLTQLDRVSHPIVQKLICQHIVSCNVKNLLKQSLPEPQGGQFIEIEGYWIPLGSKDPVTDETYILTASVKLNLRDLVRVVSAGTYPVLIQGETSVGKTSLIRWLAAATGNHCVRINNHEHTDVQEYIGCYTSDASGKLVFREGILIDAMRKGYWVILDELNLAPTDVLEALNRLLDDNRELFITETQEVVKAHPHFMLFATQNPPGMYGGRKVLSRAFRNRFVELHYDELPSAELEIILHKRCSLPPSYCNKLVKVMLDLQSCRRGSTVFAGKHGFITLRDLFRWAERYRLTEQTEKDYDWLQHLVNDGFILLAGRVRKQEEVLIIQGVLEKHFKRKLNPESLFSEDSMRKQLSMFPTQSAVQDCEFSHVVWTRGMRRLAVLVGRALEFGEPVLLVGDTGCGKTTICQVFAALANQDLYSVNCHLHMETSDFLGGLRPIRQRSSDEDASDNSRLFEWHDGPLVLAMKEDGFFLLDEISLADDSVLERLNSVLEVEKTLVLAEKGSPEEEGQKVELLTAGKKFHILATMNPGGDFGKKELSPALRNRFTEIWCPQSSCRGELIEIIQHNLRPGLSFDATDHKGEDIAELMMDFIEWLLNQEFGCRCILSIRDILSWVNFMNVMAEDEVEEEDEEMDGHCKTPFCTMTTFVHAACLVYIDGIGSGATSCSADATFLARKACLSFLSERLSKIVRFTKEIQDDLRIYDPTKERKLVQLENWFGIHPFYIPRGLVFEKNNLMDYTFSAGTTAMNAQRLLRALKLNKPILMEGSPGVGKTSLVAALAKASGNHLIRINLSEQTDITDLFGTDLPVEGGRGGEFAWRDGPLLAALKAGHWIVLDELNLASQSVLEGLNACFDHRAEVCIPELGMTFQVQHEKTKIFGCQNPYRQGGGRKGLPRSFLNRFTQVYVDQLSLSDMEFIANTMFPAIGKSTIAKMVAFNNKIDQEVMVERSWGQKGGPWEFNLRDLFRWCQLILTDQSPGCYDPGQHVFLVYGERMRTKADSEKLLSVFREVFGLHSNPYVGTLQFHITPYNVQIGYSVLTRGTCVPPLSHGQLALLHNSLQSLESVMKCVQMGWMVILVGPATVGKSSLIQLLALLTGHRLKIMTMNSAMDTTELLGGFEQVDINRPWRCFLEKVESTVQALLRDSLLATDVSVEETEVLLRAWSTFSLTCKSDAPGEGARSIAPELVNKLERVLALIQRQNNKTNTFSKAENSSLVEDFCCFRRQLLQTVEGRSHGAFEWVDGMLVQALQSGDWLLMDNVNFCSSSVLDRLNALLEPGGSLVMSERGVIDGCIPTVVPHPNFRLFLSMDPLHGEISRAMRNRGIEIYISGEGDGNALDQWDIKLLLHGLGLMGEGVCDALLAIHTEAKDILAGTSSSISALVHAATLISQRLKRGLCLVEAFHGACLEVYACCQHSQTIQKHIQEVIARHLSALGSSETWDCSLLGMGLWPDCMPSAMFTAEDSTLSTVLRDGQILVYCLNRLNLKNSRSLPLVLQDLQKVMQSTNAENLQFSATETCASWLEESDAISAAVKLVTERSTNQDWTLRVRWLHQLAKNVPPVLDSVHIRLDAGAEALNSFYTSTLSSGISRVVKLLQPNITDEHVIPLDPRWNMQSLDIMRNSMSFDTEVEHAEQLLMLLYSVANRVLLFLNRKERAHIEKNTSYRSKWLSRTSALRMSAEFHKDPEHTNSLPHPVVAHLAAFFELWDSSVLHCVQSNQTALTDDDTNEIMCRLLWRDRFWNIADTVTVDPSGLALLSLHWHWIMKHHVDTVPQLLTDHEQHKASQDIQVVSQHIQSSLTSPTELCSRVKNLQKMLGRPLPYKDEVVVQCAIQLNVLSGALQVVELRPVLEASTWHWDICRLRAAALGWRIKRDILYARGLVLQANHSEKFETGELKHSVDFQCSHLKAEGVLSCHPVESHSKDVPGSKPDPTTLIQLSSRIQLWPALEYLSLLWQYKLTTDIIAHMCSQWKNGCGKLNLRSELSQHVAFCLKWTSAPSQQLQGLWYLLQFHELSFEEFSSLWSELVNSALASFWSSTVTTDVEYWSSWKPVLATKERKMKKFHIDSSVKGPGILSRAVFSKCFFEVLTSSNRTVQWDVTGLPVLLSSHVTLGEWIERTKQLENISTILWSNMTHSSKAEFRSTDSRLQGLLLCQQLMTLKELVPGSLQDEYVEYCDSLRSRNPAACQYVRKMLMEETVQGKLPEDILGLILTCLQQYSGNGEETESLSEPARRGCLWVNLGLLQIQVWLPQTMFDPAVKREHKLKYAKEELQELENEWKMRNLFSQLHTGRDLDDETVLKYSHPHSRLLLERMQQSRKQISSLLKKQTYRPHSPSYDRLYQEIHYYVTSIAKVSVVQDLLFRLLQVLQGEGPESRHGIQNLLSEEAAWQLSHHHFRKRLAEEYALYPDVVTPLQAAILQMQHGMRLVASEVYTALSNSFVSPSKLAKLVTSLLSFPSVGFSFPTYLAHADTLCSVSSVDVLRGLRKLSLKYPGGNGDECREPWSCPTQEQLLVSALLYLRSHVLSKGELDQKSLKLFRHICQAIINEWDEQERHIREREQQDSSLYKHRNKKHGSGLNEEEEEEIEFRSRFPLYEKDFADIKAQPTLEEKMEITADIQEDLARAEPTRISHSSMQTLILIHQQICLSSARSLWYQQNSPSHQTKHYLTAFLSCYQISAVLITHFYPLIGAKLNDCLLGSQLLASTLLQNTVSGEVASDIVLQHDTPYDFYQHPNIQEVIQCQPVLKNLTNEVNRLLKEWPDHPALLQLLVVMDRIRSFPLSSPLAKFLNGLEILLAKSQDWEEQASRTLSLRKHLNTVTKLIIQWRKLELNCWSLSLDNAVKRHTEKSTKHWFSIYQLIEKYLQEQTVGQMEGGDRTETWTLSSLITTLQTFIEGSTLGEFHIRLRVLLVFHCHVLLVPQVERKASLCSVLWNLYNYYKQFSERVQTRINELRCPLEKELKDFVNISRWNDASFWSMKQSVERTHRTLFKYMKKFEAALCEPCLSSLVESTGEQQQLDCMAGQEAADVVHSSVQRLKIVLRETLNIRMDSVQVDPSAESPAVVMLPLTSLQRRLPKLTKRMKTVCSAFMEKSLLLDLLEGLDLFTGDIIVTAHELQNLAVDQTLNKDRQKSEVKHILVQKQRALSDLFKTLTKTGLSYRKGLVWSRSKDPQDVLYLHPLNLRSALALVNSAPESDSILHIELSSTWDGCEKYFYRSLARHARLKAAFSTPAKEIGLGNIERCKGFTAHLLKLLVKQRKSLTTLTERWIIVRNLLSCVQEIHFQLNVSREYNVAFPPQDGLQQWVDRLQHLSMQCIMVLEQLSWFLQCCPSELAASCDNSTKAERKSGHARGTGAERSPAFLQERPMPELLLSETNCSSPVLSNQLPIGCTMRKKDQVWQRETIRITEMLNELRVKKAEVDQIKRQASETLFYSWKAFEVCSSGFCVLVKVSAQLQDTGLLFTEAEGQVESPQTAVAESIDYMQEEVSKTAADFTVWKTQLLCVKPARGTQESDEGYVDDFSEQVDVAIRAVLCAIQDLVEKRNNKETQATSTEETDDVQEEALAGKLHSGHLTKLLAEDLSTELNCLRVQKIISAVSELVERLKSYGEDCLAEKHKIFNQSCCFLIRLMPMLSTYLDLLLYYLTVSLAAHRSTGKLLSILAQIFTELALKGFCLPMELLEEAAREGATQFHDYEGGGIGEGEGMKDVSDKIENEEQVEDTHQKDQEKENEEQDSKPDVKEEDNAVEMSEDFDGKMHDIEHDKKGEDDEDEESESEDEELDKQMGDLGDGKADNLNERLWGDENEEDDKDHDDTQDSGPGMDEGEDELVAKDDNMDARRKNKEDKKQHGKDEVQEELENDSDNKEKIHEQMDEREYNENEIDPFHGNEGEQPAPEDFNLPEDLNLENKKEEEMSDIGDSEGEEQNPYEIEEKPVELDTADSGENHGEDEGSEEEKAKDREPEQAEEGATKNGTDGEADAEQQDADQEETAENPKENDEEQQQQADREEQKSSVEDEEKGTPADQGLQPQDEERGEKPEENEELPECTERMEHESCGQTGEDNLQSESAVELGGAASEKDDAKEEHGSGTADAHQAEGHESKQMARLASQRRSTRKTKSFKRKPGQADDERTLGNSSERVHKRLRMVDSSADTEQNLGQLQQKVEEADAYEHVKEGAKSYDAQTYDAANKEQQKATKQLSEGEEKNEDDAEDGAMEIEEMKEEQLETVTVDELKPENIKATVSKMKGSDKTELEIQAIKSEDDNDARREQSTQESEDEKPERSKESTIHTAHQFLMDLTIQKTIFDAEELRRELEQQLEAWQAQLPGSSGEEKAAAEMWQQYLSLTAPLSQQLCEQLRLILEPTQAAKLKGDYRTGKRLNMRKVIPYIASQFRKDKIWLRRTKPSKRQYQICLAIDDSSSMIDNHSKQLAFESLAVIGNALTLLEVGQIAVYSFGESVQLLHPFHEQFSDQSGSRILRLCKFQQKKTHIAQFLESSASMFAAAQLMSQSSNPETAQLLLIVSDGRGIFLEGKERVTAAVQAAQNANIFVIFVVLDNPNSRDSIFDIKVPIFGGPGEMPEIRSYMDEFPFPFYIVLRDVNALPETLSDALRQWFELVTASDHQ</sequence>
<accession>A0A6P7XR14</accession>
<dbReference type="GO" id="GO:0005654">
    <property type="term" value="C:nucleoplasm"/>
    <property type="evidence" value="ECO:0007669"/>
    <property type="project" value="UniProtKB-SubCell"/>
</dbReference>
<evidence type="ECO:0000259" key="11">
    <source>
        <dbReference type="PROSITE" id="PS50234"/>
    </source>
</evidence>
<dbReference type="FunFam" id="3.40.50.300:FF:004709">
    <property type="entry name" value="Midasin"/>
    <property type="match status" value="1"/>
</dbReference>
<comment type="similarity">
    <text evidence="3 9">Belongs to the midasin family.</text>
</comment>
<dbReference type="OrthoDB" id="422220at2759"/>
<organism evidence="12 13">
    <name type="scientific">Microcaecilia unicolor</name>
    <dbReference type="NCBI Taxonomy" id="1415580"/>
    <lineage>
        <taxon>Eukaryota</taxon>
        <taxon>Metazoa</taxon>
        <taxon>Chordata</taxon>
        <taxon>Craniata</taxon>
        <taxon>Vertebrata</taxon>
        <taxon>Euteleostomi</taxon>
        <taxon>Amphibia</taxon>
        <taxon>Gymnophiona</taxon>
        <taxon>Siphonopidae</taxon>
        <taxon>Microcaecilia</taxon>
    </lineage>
</organism>
<comment type="subcellular location">
    <subcellularLocation>
        <location evidence="1">Nucleus</location>
        <location evidence="1">Nucleolus</location>
    </subcellularLocation>
    <subcellularLocation>
        <location evidence="2">Nucleus</location>
        <location evidence="2">Nucleoplasm</location>
    </subcellularLocation>
</comment>
<dbReference type="CDD" id="cd01460">
    <property type="entry name" value="vWA_midasin"/>
    <property type="match status" value="1"/>
</dbReference>
<dbReference type="SUPFAM" id="SSF48371">
    <property type="entry name" value="ARM repeat"/>
    <property type="match status" value="1"/>
</dbReference>
<dbReference type="InterPro" id="IPR012099">
    <property type="entry name" value="Midasin"/>
</dbReference>
<evidence type="ECO:0000256" key="10">
    <source>
        <dbReference type="SAM" id="MobiDB-lite"/>
    </source>
</evidence>
<dbReference type="InterPro" id="IPR002035">
    <property type="entry name" value="VWF_A"/>
</dbReference>
<keyword evidence="6 9" id="KW-0067">ATP-binding</keyword>
<evidence type="ECO:0000256" key="9">
    <source>
        <dbReference type="PIRNR" id="PIRNR010340"/>
    </source>
</evidence>
<feature type="compositionally biased region" description="Basic and acidic residues" evidence="10">
    <location>
        <begin position="4697"/>
        <end position="4726"/>
    </location>
</feature>
<gene>
    <name evidence="13" type="primary">MDN1</name>
</gene>
<feature type="compositionally biased region" description="Basic and acidic residues" evidence="10">
    <location>
        <begin position="4811"/>
        <end position="4835"/>
    </location>
</feature>
<comment type="function">
    <text evidence="9">Nuclear chaperone required for maturation and nuclear export of pre-60S ribosome subunits.</text>
</comment>
<evidence type="ECO:0000256" key="3">
    <source>
        <dbReference type="ARBA" id="ARBA00007188"/>
    </source>
</evidence>
<dbReference type="FunCoup" id="A0A6P7XR14">
    <property type="interactions" value="3430"/>
</dbReference>
<evidence type="ECO:0000256" key="2">
    <source>
        <dbReference type="ARBA" id="ARBA00004642"/>
    </source>
</evidence>
<feature type="compositionally biased region" description="Acidic residues" evidence="10">
    <location>
        <begin position="4958"/>
        <end position="4983"/>
    </location>
</feature>
<dbReference type="InterPro" id="IPR016024">
    <property type="entry name" value="ARM-type_fold"/>
</dbReference>
<evidence type="ECO:0000313" key="12">
    <source>
        <dbReference type="Proteomes" id="UP000515156"/>
    </source>
</evidence>
<dbReference type="SUPFAM" id="SSF53300">
    <property type="entry name" value="vWA-like"/>
    <property type="match status" value="1"/>
</dbReference>
<name>A0A6P7XR14_9AMPH</name>
<evidence type="ECO:0000256" key="8">
    <source>
        <dbReference type="ARBA" id="ARBA00023242"/>
    </source>
</evidence>
<dbReference type="SMART" id="SM00382">
    <property type="entry name" value="AAA"/>
    <property type="match status" value="4"/>
</dbReference>
<dbReference type="PROSITE" id="PS50234">
    <property type="entry name" value="VWFA"/>
    <property type="match status" value="1"/>
</dbReference>
<evidence type="ECO:0000256" key="5">
    <source>
        <dbReference type="ARBA" id="ARBA00022741"/>
    </source>
</evidence>
<dbReference type="SUPFAM" id="SSF52540">
    <property type="entry name" value="P-loop containing nucleoside triphosphate hydrolases"/>
    <property type="match status" value="6"/>
</dbReference>
<dbReference type="FunFam" id="3.40.50.300:FF:000956">
    <property type="entry name" value="Midasin"/>
    <property type="match status" value="1"/>
</dbReference>
<dbReference type="PANTHER" id="PTHR48103">
    <property type="entry name" value="MIDASIN-RELATED"/>
    <property type="match status" value="1"/>
</dbReference>
<dbReference type="Pfam" id="PF07728">
    <property type="entry name" value="AAA_5"/>
    <property type="match status" value="7"/>
</dbReference>
<feature type="compositionally biased region" description="Acidic residues" evidence="10">
    <location>
        <begin position="4895"/>
        <end position="4908"/>
    </location>
</feature>
<feature type="region of interest" description="Disordered" evidence="10">
    <location>
        <begin position="5152"/>
        <end position="5211"/>
    </location>
</feature>
<dbReference type="GO" id="GO:0005524">
    <property type="term" value="F:ATP binding"/>
    <property type="evidence" value="ECO:0007669"/>
    <property type="project" value="UniProtKB-KW"/>
</dbReference>
<dbReference type="KEGG" id="muo:115467273"/>
<feature type="compositionally biased region" description="Polar residues" evidence="10">
    <location>
        <begin position="5038"/>
        <end position="5050"/>
    </location>
</feature>
<reference evidence="13" key="1">
    <citation type="submission" date="2025-08" db="UniProtKB">
        <authorList>
            <consortium name="RefSeq"/>
        </authorList>
    </citation>
    <scope>IDENTIFICATION</scope>
</reference>
<keyword evidence="8 9" id="KW-0539">Nucleus</keyword>
<dbReference type="CDD" id="cd00009">
    <property type="entry name" value="AAA"/>
    <property type="match status" value="1"/>
</dbReference>
<dbReference type="InterPro" id="IPR003593">
    <property type="entry name" value="AAA+_ATPase"/>
</dbReference>
<feature type="compositionally biased region" description="Basic and acidic residues" evidence="10">
    <location>
        <begin position="4764"/>
        <end position="4784"/>
    </location>
</feature>
<evidence type="ECO:0000256" key="4">
    <source>
        <dbReference type="ARBA" id="ARBA00017143"/>
    </source>
</evidence>
<dbReference type="CTD" id="23195"/>
<dbReference type="InterPro" id="IPR040848">
    <property type="entry name" value="AAA_lid_7"/>
</dbReference>
<proteinExistence type="inferred from homology"/>
<dbReference type="SMART" id="SM00327">
    <property type="entry name" value="VWA"/>
    <property type="match status" value="1"/>
</dbReference>
<feature type="region of interest" description="Disordered" evidence="10">
    <location>
        <begin position="5239"/>
        <end position="5271"/>
    </location>
</feature>
<dbReference type="FunFam" id="3.40.50.300:FF:000582">
    <property type="entry name" value="Midasin"/>
    <property type="match status" value="1"/>
</dbReference>
<feature type="compositionally biased region" description="Basic and acidic residues" evidence="10">
    <location>
        <begin position="5076"/>
        <end position="5085"/>
    </location>
</feature>
<feature type="compositionally biased region" description="Basic and acidic residues" evidence="10">
    <location>
        <begin position="4844"/>
        <end position="4871"/>
    </location>
</feature>
<dbReference type="InterPro" id="IPR027417">
    <property type="entry name" value="P-loop_NTPase"/>
</dbReference>
<dbReference type="GO" id="GO:0000027">
    <property type="term" value="P:ribosomal large subunit assembly"/>
    <property type="evidence" value="ECO:0007669"/>
    <property type="project" value="InterPro"/>
</dbReference>
<feature type="compositionally biased region" description="Basic and acidic residues" evidence="10">
    <location>
        <begin position="4987"/>
        <end position="4996"/>
    </location>
</feature>
<dbReference type="GO" id="GO:0016887">
    <property type="term" value="F:ATP hydrolysis activity"/>
    <property type="evidence" value="ECO:0007669"/>
    <property type="project" value="InterPro"/>
</dbReference>
<evidence type="ECO:0000313" key="13">
    <source>
        <dbReference type="RefSeq" id="XP_030054953.1"/>
    </source>
</evidence>
<dbReference type="GO" id="GO:0030687">
    <property type="term" value="C:preribosome, large subunit precursor"/>
    <property type="evidence" value="ECO:0007669"/>
    <property type="project" value="TreeGrafter"/>
</dbReference>
<dbReference type="InParanoid" id="A0A6P7XR14"/>
<dbReference type="PANTHER" id="PTHR48103:SF2">
    <property type="entry name" value="MIDASIN"/>
    <property type="match status" value="1"/>
</dbReference>
<dbReference type="GO" id="GO:0005730">
    <property type="term" value="C:nucleolus"/>
    <property type="evidence" value="ECO:0007669"/>
    <property type="project" value="UniProtKB-SubCell"/>
</dbReference>
<dbReference type="Pfam" id="PF17865">
    <property type="entry name" value="AAA_lid_5"/>
    <property type="match status" value="1"/>
</dbReference>
<feature type="compositionally biased region" description="Acidic residues" evidence="10">
    <location>
        <begin position="4750"/>
        <end position="4763"/>
    </location>
</feature>
<protein>
    <recommendedName>
        <fullName evidence="4 9">Midasin</fullName>
    </recommendedName>
</protein>
<feature type="domain" description="VWFA" evidence="11">
    <location>
        <begin position="5392"/>
        <end position="5591"/>
    </location>
</feature>
<dbReference type="Proteomes" id="UP000515156">
    <property type="component" value="Chromosome 3"/>
</dbReference>
<evidence type="ECO:0000256" key="6">
    <source>
        <dbReference type="ARBA" id="ARBA00022840"/>
    </source>
</evidence>
<dbReference type="InterPro" id="IPR041190">
    <property type="entry name" value="Midasin_AAA_lid_5"/>
</dbReference>
<dbReference type="GeneID" id="115467273"/>
<feature type="compositionally biased region" description="Basic and acidic residues" evidence="10">
    <location>
        <begin position="4925"/>
        <end position="4945"/>
    </location>
</feature>
<feature type="compositionally biased region" description="Basic residues" evidence="10">
    <location>
        <begin position="5094"/>
        <end position="5106"/>
    </location>
</feature>
<dbReference type="InterPro" id="IPR036465">
    <property type="entry name" value="vWFA_dom_sf"/>
</dbReference>
<feature type="compositionally biased region" description="Acidic residues" evidence="10">
    <location>
        <begin position="5186"/>
        <end position="5203"/>
    </location>
</feature>
<evidence type="ECO:0000256" key="7">
    <source>
        <dbReference type="ARBA" id="ARBA00023186"/>
    </source>
</evidence>
<feature type="compositionally biased region" description="Basic and acidic residues" evidence="10">
    <location>
        <begin position="4735"/>
        <end position="4749"/>
    </location>
</feature>
<dbReference type="Gene3D" id="3.40.50.410">
    <property type="entry name" value="von Willebrand factor, type A domain"/>
    <property type="match status" value="1"/>
</dbReference>
<feature type="compositionally biased region" description="Basic and acidic residues" evidence="10">
    <location>
        <begin position="5239"/>
        <end position="5253"/>
    </location>
</feature>
<feature type="compositionally biased region" description="Acidic residues" evidence="10">
    <location>
        <begin position="4785"/>
        <end position="4798"/>
    </location>
</feature>
<evidence type="ECO:0000256" key="1">
    <source>
        <dbReference type="ARBA" id="ARBA00004604"/>
    </source>
</evidence>
<dbReference type="PIRSF" id="PIRSF010340">
    <property type="entry name" value="Midasin"/>
    <property type="match status" value="1"/>
</dbReference>
<dbReference type="FunFam" id="3.40.50.410:FF:000028">
    <property type="entry name" value="Midasin"/>
    <property type="match status" value="1"/>
</dbReference>
<dbReference type="GO" id="GO:0000055">
    <property type="term" value="P:ribosomal large subunit export from nucleus"/>
    <property type="evidence" value="ECO:0007669"/>
    <property type="project" value="TreeGrafter"/>
</dbReference>
<feature type="region of interest" description="Disordered" evidence="10">
    <location>
        <begin position="4697"/>
        <end position="5139"/>
    </location>
</feature>
<dbReference type="Pfam" id="PF17867">
    <property type="entry name" value="AAA_lid_7"/>
    <property type="match status" value="3"/>
</dbReference>
<feature type="compositionally biased region" description="Basic and acidic residues" evidence="10">
    <location>
        <begin position="5059"/>
        <end position="5069"/>
    </location>
</feature>
<keyword evidence="12" id="KW-1185">Reference proteome</keyword>
<dbReference type="FunFam" id="3.40.50.300:FF:000142">
    <property type="entry name" value="Midasin"/>
    <property type="match status" value="1"/>
</dbReference>
<keyword evidence="7 9" id="KW-0143">Chaperone</keyword>
<dbReference type="FunFam" id="3.40.50.300:FF:000919">
    <property type="entry name" value="Midasin"/>
    <property type="match status" value="1"/>
</dbReference>
<dbReference type="InterPro" id="IPR011704">
    <property type="entry name" value="ATPase_dyneun-rel_AAA"/>
</dbReference>
<feature type="region of interest" description="Disordered" evidence="10">
    <location>
        <begin position="3540"/>
        <end position="3565"/>
    </location>
</feature>
<keyword evidence="5 9" id="KW-0547">Nucleotide-binding</keyword>
<dbReference type="Gene3D" id="3.40.50.300">
    <property type="entry name" value="P-loop containing nucleotide triphosphate hydrolases"/>
    <property type="match status" value="6"/>
</dbReference>
<dbReference type="RefSeq" id="XP_030054953.1">
    <property type="nucleotide sequence ID" value="XM_030199093.1"/>
</dbReference>